<accession>A0A7R9KRI1</accession>
<dbReference type="EMBL" id="CAJPIZ010005313">
    <property type="protein sequence ID" value="CAG2108477.1"/>
    <property type="molecule type" value="Genomic_DNA"/>
</dbReference>
<dbReference type="InterPro" id="IPR040079">
    <property type="entry name" value="Glutathione_S-Trfase"/>
</dbReference>
<evidence type="ECO:0000256" key="2">
    <source>
        <dbReference type="ARBA" id="ARBA00005861"/>
    </source>
</evidence>
<dbReference type="SFLD" id="SFLDG00363">
    <property type="entry name" value="AMPS_(cytGST):_Alpha-__Mu-__Pi"/>
    <property type="match status" value="1"/>
</dbReference>
<dbReference type="InterPro" id="IPR032675">
    <property type="entry name" value="LRR_dom_sf"/>
</dbReference>
<dbReference type="SFLD" id="SFLDS00019">
    <property type="entry name" value="Glutathione_Transferase_(cytos"/>
    <property type="match status" value="1"/>
</dbReference>
<comment type="function">
    <text evidence="1">Conjugation of reduced glutathione to a wide number of exogenous and endogenous hydrophobic electrophiles.</text>
</comment>
<dbReference type="Pfam" id="PF02798">
    <property type="entry name" value="GST_N"/>
    <property type="match status" value="1"/>
</dbReference>
<comment type="similarity">
    <text evidence="2">Belongs to the GST superfamily. Mu family.</text>
</comment>
<proteinExistence type="inferred from homology"/>
<protein>
    <recommendedName>
        <fullName evidence="3">glutathione transferase</fullName>
        <ecNumber evidence="3">2.5.1.18</ecNumber>
    </recommendedName>
</protein>
<dbReference type="Pfam" id="PF14497">
    <property type="entry name" value="GST_C_3"/>
    <property type="match status" value="1"/>
</dbReference>
<feature type="chain" id="PRO_5036210988" description="glutathione transferase" evidence="6">
    <location>
        <begin position="22"/>
        <end position="550"/>
    </location>
</feature>
<name>A0A7R9KRI1_9ACAR</name>
<dbReference type="Gene3D" id="3.80.10.10">
    <property type="entry name" value="Ribonuclease Inhibitor"/>
    <property type="match status" value="1"/>
</dbReference>
<dbReference type="Gene3D" id="1.20.1050.130">
    <property type="match status" value="1"/>
</dbReference>
<sequence>MGQCQLIYTLFVITIFSLGESYPDPNCPAPSDIAPCTCFREIVPPVGYNVYIYCEGTDTLDLKAMFYRLSSGPGFYRFRLTNTQITELPADMFGNVQFAGIEIFGTRSLRRVHSRALSGPVGHALNSLYINDSPVGDADGDYDLFKALAPAVNLRELTLINTSLTAIPANALHSASALHKVTITDNTRLTSLGSRALNLTGQLLSVNLRNNRIDNVSADAIRLVPTFAAELNVSGNPLNSRPLSADMFASIAKGSSVSLYTYGDGFQYVNRTVFEPYLSSSTHHTLYSDTDCADSPRGKPTMSTSPTVGYFARRGRAQSIRLLLKYAGIQFTDKRYAYPKDWQSEKFTLGLDFPNIPYYIDGDLKLTQSMAIMRYLGEKHGLSATADPQRAVQDMAEQQLQDVFEGLVAIMYGRGNGEAKPPAYITGTLDPQLDLLAKFLADKQWLTGDQLSYVDFLAYELLDKLRLYAPESVAKHPTIGQYLDRFEALPAIKAYMSSDEFLSWPAFGPTAKWGETDIRSLHSSPAQYTPFGSYSLKAQGLSSNMTIAVT</sequence>
<evidence type="ECO:0000256" key="5">
    <source>
        <dbReference type="ARBA" id="ARBA00047960"/>
    </source>
</evidence>
<dbReference type="OrthoDB" id="4951845at2759"/>
<feature type="signal peptide" evidence="6">
    <location>
        <begin position="1"/>
        <end position="21"/>
    </location>
</feature>
<dbReference type="SFLD" id="SFLDG01205">
    <property type="entry name" value="AMPS.1"/>
    <property type="match status" value="1"/>
</dbReference>
<keyword evidence="10" id="KW-1185">Reference proteome</keyword>
<dbReference type="InterPro" id="IPR004045">
    <property type="entry name" value="Glutathione_S-Trfase_N"/>
</dbReference>
<dbReference type="AlphaFoldDB" id="A0A7R9KRI1"/>
<dbReference type="GO" id="GO:0006749">
    <property type="term" value="P:glutathione metabolic process"/>
    <property type="evidence" value="ECO:0007669"/>
    <property type="project" value="TreeGrafter"/>
</dbReference>
<reference evidence="9" key="1">
    <citation type="submission" date="2020-11" db="EMBL/GenBank/DDBJ databases">
        <authorList>
            <person name="Tran Van P."/>
        </authorList>
    </citation>
    <scope>NUCLEOTIDE SEQUENCE</scope>
</reference>
<organism evidence="9">
    <name type="scientific">Medioppia subpectinata</name>
    <dbReference type="NCBI Taxonomy" id="1979941"/>
    <lineage>
        <taxon>Eukaryota</taxon>
        <taxon>Metazoa</taxon>
        <taxon>Ecdysozoa</taxon>
        <taxon>Arthropoda</taxon>
        <taxon>Chelicerata</taxon>
        <taxon>Arachnida</taxon>
        <taxon>Acari</taxon>
        <taxon>Acariformes</taxon>
        <taxon>Sarcoptiformes</taxon>
        <taxon>Oribatida</taxon>
        <taxon>Brachypylina</taxon>
        <taxon>Oppioidea</taxon>
        <taxon>Oppiidae</taxon>
        <taxon>Medioppia</taxon>
    </lineage>
</organism>
<dbReference type="GO" id="GO:0004364">
    <property type="term" value="F:glutathione transferase activity"/>
    <property type="evidence" value="ECO:0007669"/>
    <property type="project" value="UniProtKB-EC"/>
</dbReference>
<dbReference type="SUPFAM" id="SSF47616">
    <property type="entry name" value="GST C-terminal domain-like"/>
    <property type="match status" value="1"/>
</dbReference>
<evidence type="ECO:0000259" key="8">
    <source>
        <dbReference type="PROSITE" id="PS50405"/>
    </source>
</evidence>
<evidence type="ECO:0000256" key="1">
    <source>
        <dbReference type="ARBA" id="ARBA00003701"/>
    </source>
</evidence>
<dbReference type="SUPFAM" id="SSF52058">
    <property type="entry name" value="L domain-like"/>
    <property type="match status" value="1"/>
</dbReference>
<dbReference type="InterPro" id="IPR050213">
    <property type="entry name" value="GST_superfamily"/>
</dbReference>
<dbReference type="InterPro" id="IPR004046">
    <property type="entry name" value="GST_C"/>
</dbReference>
<feature type="domain" description="GST C-terminal" evidence="8">
    <location>
        <begin position="386"/>
        <end position="506"/>
    </location>
</feature>
<feature type="domain" description="GST N-terminal" evidence="7">
    <location>
        <begin position="304"/>
        <end position="384"/>
    </location>
</feature>
<dbReference type="CDD" id="cd03075">
    <property type="entry name" value="GST_N_Mu"/>
    <property type="match status" value="1"/>
</dbReference>
<dbReference type="EMBL" id="OC859888">
    <property type="protein sequence ID" value="CAD7628047.1"/>
    <property type="molecule type" value="Genomic_DNA"/>
</dbReference>
<dbReference type="PROSITE" id="PS50404">
    <property type="entry name" value="GST_NTER"/>
    <property type="match status" value="1"/>
</dbReference>
<evidence type="ECO:0000259" key="7">
    <source>
        <dbReference type="PROSITE" id="PS50404"/>
    </source>
</evidence>
<evidence type="ECO:0000256" key="3">
    <source>
        <dbReference type="ARBA" id="ARBA00012452"/>
    </source>
</evidence>
<keyword evidence="6" id="KW-0732">Signal</keyword>
<dbReference type="PANTHER" id="PTHR11571">
    <property type="entry name" value="GLUTATHIONE S-TRANSFERASE"/>
    <property type="match status" value="1"/>
</dbReference>
<evidence type="ECO:0000313" key="10">
    <source>
        <dbReference type="Proteomes" id="UP000759131"/>
    </source>
</evidence>
<evidence type="ECO:0000256" key="6">
    <source>
        <dbReference type="SAM" id="SignalP"/>
    </source>
</evidence>
<dbReference type="EC" id="2.5.1.18" evidence="3"/>
<dbReference type="InterPro" id="IPR036249">
    <property type="entry name" value="Thioredoxin-like_sf"/>
</dbReference>
<dbReference type="PANTHER" id="PTHR11571:SF222">
    <property type="entry name" value="GLUTATHIONE TRANSFERASE"/>
    <property type="match status" value="1"/>
</dbReference>
<dbReference type="SUPFAM" id="SSF52833">
    <property type="entry name" value="Thioredoxin-like"/>
    <property type="match status" value="1"/>
</dbReference>
<dbReference type="Proteomes" id="UP000759131">
    <property type="component" value="Unassembled WGS sequence"/>
</dbReference>
<dbReference type="InterPro" id="IPR036282">
    <property type="entry name" value="Glutathione-S-Trfase_C_sf"/>
</dbReference>
<evidence type="ECO:0000256" key="4">
    <source>
        <dbReference type="ARBA" id="ARBA00022679"/>
    </source>
</evidence>
<keyword evidence="4" id="KW-0808">Transferase</keyword>
<comment type="catalytic activity">
    <reaction evidence="5">
        <text>RX + glutathione = an S-substituted glutathione + a halide anion + H(+)</text>
        <dbReference type="Rhea" id="RHEA:16437"/>
        <dbReference type="ChEBI" id="CHEBI:15378"/>
        <dbReference type="ChEBI" id="CHEBI:16042"/>
        <dbReference type="ChEBI" id="CHEBI:17792"/>
        <dbReference type="ChEBI" id="CHEBI:57925"/>
        <dbReference type="ChEBI" id="CHEBI:90779"/>
        <dbReference type="EC" id="2.5.1.18"/>
    </reaction>
</comment>
<gene>
    <name evidence="9" type="ORF">OSB1V03_LOCUS8469</name>
</gene>
<evidence type="ECO:0000313" key="9">
    <source>
        <dbReference type="EMBL" id="CAD7628047.1"/>
    </source>
</evidence>
<dbReference type="InterPro" id="IPR010987">
    <property type="entry name" value="Glutathione-S-Trfase_C-like"/>
</dbReference>
<dbReference type="PROSITE" id="PS50405">
    <property type="entry name" value="GST_CTER"/>
    <property type="match status" value="1"/>
</dbReference>